<evidence type="ECO:0000313" key="2">
    <source>
        <dbReference type="Proteomes" id="UP000183038"/>
    </source>
</evidence>
<protein>
    <submittedName>
        <fullName evidence="1">Uncharacterized protein</fullName>
    </submittedName>
</protein>
<sequence length="169" mass="18107">MKKYLLIGCSILFFGCNDGDLQIETVDFDSIETVQSCNTISASTESVLFKINGDEALILTLPSGLLKNEASTTSIESAVPGNSQISYRIFSETVTSAYFCDSPPPLTPTVLEEIEATGGSIIITTTASEDNVTFSHLVQLSGVTFLNENGSRITDLQINEFGTVTTSTE</sequence>
<name>A0A1H4PZM1_9FLAO</name>
<dbReference type="RefSeq" id="WP_074673008.1">
    <property type="nucleotide sequence ID" value="NZ_FNTB01000001.1"/>
</dbReference>
<organism evidence="1 2">
    <name type="scientific">Maribacter dokdonensis</name>
    <dbReference type="NCBI Taxonomy" id="320912"/>
    <lineage>
        <taxon>Bacteria</taxon>
        <taxon>Pseudomonadati</taxon>
        <taxon>Bacteroidota</taxon>
        <taxon>Flavobacteriia</taxon>
        <taxon>Flavobacteriales</taxon>
        <taxon>Flavobacteriaceae</taxon>
        <taxon>Maribacter</taxon>
    </lineage>
</organism>
<dbReference type="AlphaFoldDB" id="A0A1H4PZM1"/>
<dbReference type="EMBL" id="FNTB01000001">
    <property type="protein sequence ID" value="SEC12750.1"/>
    <property type="molecule type" value="Genomic_DNA"/>
</dbReference>
<dbReference type="Proteomes" id="UP000183038">
    <property type="component" value="Unassembled WGS sequence"/>
</dbReference>
<proteinExistence type="predicted"/>
<evidence type="ECO:0000313" key="1">
    <source>
        <dbReference type="EMBL" id="SEC12750.1"/>
    </source>
</evidence>
<dbReference type="PROSITE" id="PS51257">
    <property type="entry name" value="PROKAR_LIPOPROTEIN"/>
    <property type="match status" value="1"/>
</dbReference>
<accession>A0A1H4PZM1</accession>
<gene>
    <name evidence="1" type="ORF">SAMN05192540_2429</name>
</gene>
<reference evidence="1 2" key="1">
    <citation type="submission" date="2016-10" db="EMBL/GenBank/DDBJ databases">
        <authorList>
            <person name="de Groot N.N."/>
        </authorList>
    </citation>
    <scope>NUCLEOTIDE SEQUENCE [LARGE SCALE GENOMIC DNA]</scope>
    <source>
        <strain evidence="1 2">MAR_2009_71</strain>
    </source>
</reference>
<dbReference type="OrthoDB" id="1417969at2"/>